<dbReference type="PANTHER" id="PTHR30244:SF34">
    <property type="entry name" value="DTDP-4-AMINO-4,6-DIDEOXYGALACTOSE TRANSAMINASE"/>
    <property type="match status" value="1"/>
</dbReference>
<evidence type="ECO:0000256" key="3">
    <source>
        <dbReference type="RuleBase" id="RU004508"/>
    </source>
</evidence>
<dbReference type="GO" id="GO:0008483">
    <property type="term" value="F:transaminase activity"/>
    <property type="evidence" value="ECO:0007669"/>
    <property type="project" value="UniProtKB-KW"/>
</dbReference>
<dbReference type="CDD" id="cd00616">
    <property type="entry name" value="AHBA_syn"/>
    <property type="match status" value="1"/>
</dbReference>
<dbReference type="InterPro" id="IPR000653">
    <property type="entry name" value="DegT/StrS_aminotransferase"/>
</dbReference>
<feature type="active site" description="Proton acceptor" evidence="1">
    <location>
        <position position="182"/>
    </location>
</feature>
<dbReference type="Pfam" id="PF01041">
    <property type="entry name" value="DegT_DnrJ_EryC1"/>
    <property type="match status" value="1"/>
</dbReference>
<dbReference type="SUPFAM" id="SSF53383">
    <property type="entry name" value="PLP-dependent transferases"/>
    <property type="match status" value="1"/>
</dbReference>
<dbReference type="Gene3D" id="3.40.640.10">
    <property type="entry name" value="Type I PLP-dependent aspartate aminotransferase-like (Major domain)"/>
    <property type="match status" value="1"/>
</dbReference>
<dbReference type="InterPro" id="IPR015421">
    <property type="entry name" value="PyrdxlP-dep_Trfase_major"/>
</dbReference>
<dbReference type="RefSeq" id="WP_079545605.1">
    <property type="nucleotide sequence ID" value="NZ_CP117826.1"/>
</dbReference>
<proteinExistence type="inferred from homology"/>
<dbReference type="PIRSF" id="PIRSF000390">
    <property type="entry name" value="PLP_StrS"/>
    <property type="match status" value="1"/>
</dbReference>
<feature type="modified residue" description="N6-(pyridoxal phosphate)lysine" evidence="2">
    <location>
        <position position="182"/>
    </location>
</feature>
<dbReference type="GO" id="GO:0000271">
    <property type="term" value="P:polysaccharide biosynthetic process"/>
    <property type="evidence" value="ECO:0007669"/>
    <property type="project" value="TreeGrafter"/>
</dbReference>
<name>A0AAU8A7M7_9FIRM</name>
<dbReference type="InterPro" id="IPR015424">
    <property type="entry name" value="PyrdxlP-dep_Trfase"/>
</dbReference>
<protein>
    <submittedName>
        <fullName evidence="4">DegT/DnrJ/EryC1/StrS family aminotransferase</fullName>
    </submittedName>
</protein>
<gene>
    <name evidence="4" type="ORF">PUP29_11570</name>
</gene>
<keyword evidence="2 3" id="KW-0663">Pyridoxal phosphate</keyword>
<reference evidence="4" key="1">
    <citation type="submission" date="2023-02" db="EMBL/GenBank/DDBJ databases">
        <title>Gut commensal Christensenella minuta modulates host metabolism via a new class of secondary bile acids.</title>
        <authorList>
            <person name="Liu C."/>
        </authorList>
    </citation>
    <scope>NUCLEOTIDE SEQUENCE</scope>
    <source>
        <strain evidence="4">CA70</strain>
    </source>
</reference>
<comment type="similarity">
    <text evidence="3">Belongs to the DegT/DnrJ/EryC1 family.</text>
</comment>
<evidence type="ECO:0000313" key="4">
    <source>
        <dbReference type="EMBL" id="XCC62155.1"/>
    </source>
</evidence>
<dbReference type="EMBL" id="CP117826">
    <property type="protein sequence ID" value="XCC62155.1"/>
    <property type="molecule type" value="Genomic_DNA"/>
</dbReference>
<evidence type="ECO:0000256" key="2">
    <source>
        <dbReference type="PIRSR" id="PIRSR000390-2"/>
    </source>
</evidence>
<dbReference type="GO" id="GO:0030170">
    <property type="term" value="F:pyridoxal phosphate binding"/>
    <property type="evidence" value="ECO:0007669"/>
    <property type="project" value="TreeGrafter"/>
</dbReference>
<organism evidence="4">
    <name type="scientific">Christensenella massiliensis</name>
    <dbReference type="NCBI Taxonomy" id="1805714"/>
    <lineage>
        <taxon>Bacteria</taxon>
        <taxon>Bacillati</taxon>
        <taxon>Bacillota</taxon>
        <taxon>Clostridia</taxon>
        <taxon>Christensenellales</taxon>
        <taxon>Christensenellaceae</taxon>
        <taxon>Christensenella</taxon>
    </lineage>
</organism>
<accession>A0AAU8A7M7</accession>
<evidence type="ECO:0000256" key="1">
    <source>
        <dbReference type="PIRSR" id="PIRSR000390-1"/>
    </source>
</evidence>
<dbReference type="Gene3D" id="3.90.1150.10">
    <property type="entry name" value="Aspartate Aminotransferase, domain 1"/>
    <property type="match status" value="1"/>
</dbReference>
<keyword evidence="4" id="KW-0032">Aminotransferase</keyword>
<keyword evidence="4" id="KW-0808">Transferase</keyword>
<dbReference type="PANTHER" id="PTHR30244">
    <property type="entry name" value="TRANSAMINASE"/>
    <property type="match status" value="1"/>
</dbReference>
<dbReference type="InterPro" id="IPR015422">
    <property type="entry name" value="PyrdxlP-dep_Trfase_small"/>
</dbReference>
<dbReference type="AlphaFoldDB" id="A0AAU8A7M7"/>
<sequence length="360" mass="39678">MITIAKPQIGQEEKDAVMEVMGSGMIASGGVVSEFEKEFASYIGMQHGIACTSGTTALEIALRALGIGAGDKVVTTAYSFIASTNGIVYTGATPVFADIDEKTFNIDPESAEECLKQNPDAKALLIVHLFGQPCNMDKLCALAKKYNVKLIEDCAQAHGALWNDKKAGSFGDVSTFSFYPTKNMTTGEGGIVLTNDEAVAEKARLIENHGMKIRYTHDIIGHNYRMTNIAAAIGREQLKKLDGFNDLRRRNAACYNGEIQNKAMIVPYVDEHAKHVYHQYTIRVTEGKRDQLIKTFEENGIGYGIFYPFSIPEQPCYKEMNFKTAYPVTDRVKKEVLSIPVHPGITEDEVKTVARVINSL</sequence>